<comment type="caution">
    <text evidence="2">The sequence shown here is derived from an EMBL/GenBank/DDBJ whole genome shotgun (WGS) entry which is preliminary data.</text>
</comment>
<keyword evidence="3" id="KW-1185">Reference proteome</keyword>
<evidence type="ECO:0000256" key="1">
    <source>
        <dbReference type="SAM" id="MobiDB-lite"/>
    </source>
</evidence>
<gene>
    <name evidence="2" type="ORF">BpHYR1_018509</name>
</gene>
<dbReference type="OrthoDB" id="4843387at2759"/>
<accession>A0A3M7R3Y2</accession>
<organism evidence="2 3">
    <name type="scientific">Brachionus plicatilis</name>
    <name type="common">Marine rotifer</name>
    <name type="synonym">Brachionus muelleri</name>
    <dbReference type="NCBI Taxonomy" id="10195"/>
    <lineage>
        <taxon>Eukaryota</taxon>
        <taxon>Metazoa</taxon>
        <taxon>Spiralia</taxon>
        <taxon>Gnathifera</taxon>
        <taxon>Rotifera</taxon>
        <taxon>Eurotatoria</taxon>
        <taxon>Monogononta</taxon>
        <taxon>Pseudotrocha</taxon>
        <taxon>Ploima</taxon>
        <taxon>Brachionidae</taxon>
        <taxon>Brachionus</taxon>
    </lineage>
</organism>
<dbReference type="Pfam" id="PF13384">
    <property type="entry name" value="HTH_23"/>
    <property type="match status" value="1"/>
</dbReference>
<dbReference type="Gene3D" id="1.10.10.10">
    <property type="entry name" value="Winged helix-like DNA-binding domain superfamily/Winged helix DNA-binding domain"/>
    <property type="match status" value="1"/>
</dbReference>
<evidence type="ECO:0000313" key="3">
    <source>
        <dbReference type="Proteomes" id="UP000276133"/>
    </source>
</evidence>
<name>A0A3M7R3Y2_BRAPC</name>
<dbReference type="InterPro" id="IPR036388">
    <property type="entry name" value="WH-like_DNA-bd_sf"/>
</dbReference>
<evidence type="ECO:0000313" key="2">
    <source>
        <dbReference type="EMBL" id="RNA18084.1"/>
    </source>
</evidence>
<feature type="region of interest" description="Disordered" evidence="1">
    <location>
        <begin position="48"/>
        <end position="72"/>
    </location>
</feature>
<dbReference type="InterPro" id="IPR009057">
    <property type="entry name" value="Homeodomain-like_sf"/>
</dbReference>
<dbReference type="Proteomes" id="UP000276133">
    <property type="component" value="Unassembled WGS sequence"/>
</dbReference>
<sequence length="72" mass="8277">MAKPNVLRQLAVQHFKNGKSVKDIIEILGGEVSRSSVYYWIEQFKKFGSNSHSKPTGRKITKTTRKNKEKVK</sequence>
<dbReference type="AlphaFoldDB" id="A0A3M7R3Y2"/>
<dbReference type="SUPFAM" id="SSF46689">
    <property type="entry name" value="Homeodomain-like"/>
    <property type="match status" value="1"/>
</dbReference>
<proteinExistence type="predicted"/>
<feature type="non-terminal residue" evidence="2">
    <location>
        <position position="72"/>
    </location>
</feature>
<protein>
    <submittedName>
        <fullName evidence="2">Uncharacterized protein</fullName>
    </submittedName>
</protein>
<reference evidence="2 3" key="1">
    <citation type="journal article" date="2018" name="Sci. Rep.">
        <title>Genomic signatures of local adaptation to the degree of environmental predictability in rotifers.</title>
        <authorList>
            <person name="Franch-Gras L."/>
            <person name="Hahn C."/>
            <person name="Garcia-Roger E.M."/>
            <person name="Carmona M.J."/>
            <person name="Serra M."/>
            <person name="Gomez A."/>
        </authorList>
    </citation>
    <scope>NUCLEOTIDE SEQUENCE [LARGE SCALE GENOMIC DNA]</scope>
    <source>
        <strain evidence="2">HYR1</strain>
    </source>
</reference>
<feature type="compositionally biased region" description="Basic residues" evidence="1">
    <location>
        <begin position="55"/>
        <end position="72"/>
    </location>
</feature>
<dbReference type="EMBL" id="REGN01004308">
    <property type="protein sequence ID" value="RNA18084.1"/>
    <property type="molecule type" value="Genomic_DNA"/>
</dbReference>